<name>A0A4U1JHJ1_9BACT</name>
<gene>
    <name evidence="1" type="ORF">E8A74_05570</name>
</gene>
<dbReference type="AlphaFoldDB" id="A0A4U1JHJ1"/>
<keyword evidence="2" id="KW-1185">Reference proteome</keyword>
<organism evidence="1 2">
    <name type="scientific">Polyangium fumosum</name>
    <dbReference type="NCBI Taxonomy" id="889272"/>
    <lineage>
        <taxon>Bacteria</taxon>
        <taxon>Pseudomonadati</taxon>
        <taxon>Myxococcota</taxon>
        <taxon>Polyangia</taxon>
        <taxon>Polyangiales</taxon>
        <taxon>Polyangiaceae</taxon>
        <taxon>Polyangium</taxon>
    </lineage>
</organism>
<proteinExistence type="predicted"/>
<reference evidence="1 2" key="1">
    <citation type="submission" date="2019-04" db="EMBL/GenBank/DDBJ databases">
        <authorList>
            <person name="Li Y."/>
            <person name="Wang J."/>
        </authorList>
    </citation>
    <scope>NUCLEOTIDE SEQUENCE [LARGE SCALE GENOMIC DNA]</scope>
    <source>
        <strain evidence="1 2">DSM 14668</strain>
    </source>
</reference>
<evidence type="ECO:0008006" key="3">
    <source>
        <dbReference type="Google" id="ProtNLM"/>
    </source>
</evidence>
<dbReference type="OrthoDB" id="5516863at2"/>
<evidence type="ECO:0000313" key="2">
    <source>
        <dbReference type="Proteomes" id="UP000309215"/>
    </source>
</evidence>
<protein>
    <recommendedName>
        <fullName evidence="3">Ribbon-helix-helix protein, CopG family</fullName>
    </recommendedName>
</protein>
<dbReference type="EMBL" id="SSMQ01000004">
    <property type="protein sequence ID" value="TKD12079.1"/>
    <property type="molecule type" value="Genomic_DNA"/>
</dbReference>
<dbReference type="Proteomes" id="UP000309215">
    <property type="component" value="Unassembled WGS sequence"/>
</dbReference>
<evidence type="ECO:0000313" key="1">
    <source>
        <dbReference type="EMBL" id="TKD12079.1"/>
    </source>
</evidence>
<sequence>MKHEGEFSEAAHALLDRDEVEGVLSGAFYTPAGKPSARAPKPAAERPTHYKVICISMYTDDLERLDEMVEALKARGLTKASRSALIRHALEQVDLEKVPKGI</sequence>
<dbReference type="RefSeq" id="WP_136927874.1">
    <property type="nucleotide sequence ID" value="NZ_SSMQ01000004.1"/>
</dbReference>
<comment type="caution">
    <text evidence="1">The sequence shown here is derived from an EMBL/GenBank/DDBJ whole genome shotgun (WGS) entry which is preliminary data.</text>
</comment>
<accession>A0A4U1JHJ1</accession>